<dbReference type="InterPro" id="IPR046461">
    <property type="entry name" value="TerL_ATPase"/>
</dbReference>
<proteinExistence type="predicted"/>
<dbReference type="EMBL" id="BART01012173">
    <property type="protein sequence ID" value="GAG77753.1"/>
    <property type="molecule type" value="Genomic_DNA"/>
</dbReference>
<name>X1B0B7_9ZZZZ</name>
<feature type="non-terminal residue" evidence="3">
    <location>
        <position position="280"/>
    </location>
</feature>
<reference evidence="3" key="1">
    <citation type="journal article" date="2014" name="Front. Microbiol.">
        <title>High frequency of phylogenetically diverse reductive dehalogenase-homologous genes in deep subseafloor sedimentary metagenomes.</title>
        <authorList>
            <person name="Kawai M."/>
            <person name="Futagami T."/>
            <person name="Toyoda A."/>
            <person name="Takaki Y."/>
            <person name="Nishi S."/>
            <person name="Hori S."/>
            <person name="Arai W."/>
            <person name="Tsubouchi T."/>
            <person name="Morono Y."/>
            <person name="Uchiyama I."/>
            <person name="Ito T."/>
            <person name="Fujiyama A."/>
            <person name="Inagaki F."/>
            <person name="Takami H."/>
        </authorList>
    </citation>
    <scope>NUCLEOTIDE SEQUENCE</scope>
    <source>
        <strain evidence="3">Expedition CK06-06</strain>
    </source>
</reference>
<sequence>DGELGSEIYTAAGDRAQASIIFNVAALMVQNNRRLAERAKVLHSVKRMVIHKTGAVYSALSSEAFTKHGLNPSGVLIDETHAHPNRELYDVLTEGTDTARTQQMVFITTTAGIADDTTIGYEIHEYARQVKDGIIEDPTFLPLIYAAGPDDDWESPDVWRKVNPSMDYIFGIDKLQDHYDAVKNNPARQNNFRRYRLNEWVSQITRYIPMDHWDACADPIKKDELLRRPCYGGIDLSSKVDMSAFGLVFPPVSPGEKWKYLINYYMPEATIQDRAKEDRV</sequence>
<dbReference type="GO" id="GO:0004519">
    <property type="term" value="F:endonuclease activity"/>
    <property type="evidence" value="ECO:0007669"/>
    <property type="project" value="InterPro"/>
</dbReference>
<organism evidence="3">
    <name type="scientific">marine sediment metagenome</name>
    <dbReference type="NCBI Taxonomy" id="412755"/>
    <lineage>
        <taxon>unclassified sequences</taxon>
        <taxon>metagenomes</taxon>
        <taxon>ecological metagenomes</taxon>
    </lineage>
</organism>
<dbReference type="Pfam" id="PF20441">
    <property type="entry name" value="TerL_nuclease"/>
    <property type="match status" value="1"/>
</dbReference>
<comment type="caution">
    <text evidence="3">The sequence shown here is derived from an EMBL/GenBank/DDBJ whole genome shotgun (WGS) entry which is preliminary data.</text>
</comment>
<feature type="domain" description="Terminase large subunit-like endonuclease" evidence="2">
    <location>
        <begin position="139"/>
        <end position="267"/>
    </location>
</feature>
<protein>
    <recommendedName>
        <fullName evidence="4">Terminase large subunit</fullName>
    </recommendedName>
</protein>
<evidence type="ECO:0000259" key="1">
    <source>
        <dbReference type="Pfam" id="PF03354"/>
    </source>
</evidence>
<accession>X1B0B7</accession>
<feature type="non-terminal residue" evidence="3">
    <location>
        <position position="1"/>
    </location>
</feature>
<dbReference type="InterPro" id="IPR027417">
    <property type="entry name" value="P-loop_NTPase"/>
</dbReference>
<dbReference type="InterPro" id="IPR005021">
    <property type="entry name" value="Terminase_largesu-like"/>
</dbReference>
<dbReference type="AlphaFoldDB" id="X1B0B7"/>
<evidence type="ECO:0000313" key="3">
    <source>
        <dbReference type="EMBL" id="GAG77753.1"/>
    </source>
</evidence>
<evidence type="ECO:0000259" key="2">
    <source>
        <dbReference type="Pfam" id="PF20441"/>
    </source>
</evidence>
<dbReference type="InterPro" id="IPR046462">
    <property type="entry name" value="TerL_nuclease"/>
</dbReference>
<gene>
    <name evidence="3" type="ORF">S01H4_25548</name>
</gene>
<dbReference type="PANTHER" id="PTHR41287">
    <property type="match status" value="1"/>
</dbReference>
<dbReference type="Pfam" id="PF03354">
    <property type="entry name" value="TerL_ATPase"/>
    <property type="match status" value="1"/>
</dbReference>
<feature type="domain" description="Terminase large subunit-like ATPase" evidence="1">
    <location>
        <begin position="2"/>
        <end position="126"/>
    </location>
</feature>
<dbReference type="PANTHER" id="PTHR41287:SF1">
    <property type="entry name" value="PROTEIN YMFN"/>
    <property type="match status" value="1"/>
</dbReference>
<evidence type="ECO:0008006" key="4">
    <source>
        <dbReference type="Google" id="ProtNLM"/>
    </source>
</evidence>
<dbReference type="Gene3D" id="3.40.50.300">
    <property type="entry name" value="P-loop containing nucleotide triphosphate hydrolases"/>
    <property type="match status" value="1"/>
</dbReference>